<evidence type="ECO:0000313" key="1">
    <source>
        <dbReference type="EMBL" id="GAA2013564.1"/>
    </source>
</evidence>
<evidence type="ECO:0008006" key="3">
    <source>
        <dbReference type="Google" id="ProtNLM"/>
    </source>
</evidence>
<dbReference type="Proteomes" id="UP001500755">
    <property type="component" value="Unassembled WGS sequence"/>
</dbReference>
<sequence>MVEAGIPRHEGEREFAAILLEAFEGSHRPADLMRSGGFVYSHASAARLLDLALAFPLEPTVSLTRPGRRYRGRNLDYYGTALPDPEDCVVVDGRSVTAIARTCVDMTLAHGLRIGLPMAEAALHSEKCSREDLLAAVGRHPQGEKKVVRTLLELASDLSESVGESLVKLNLFHLGRWQEWEQQVRVTAPHGWSTYAIDFGHRATRTALEMDGYGKYTVDGGDGAESIRREKRPDMDLRALGWIPVHVDWRTVCDIDAFRRVLFG</sequence>
<gene>
    <name evidence="1" type="ORF">GCM10009755_26520</name>
</gene>
<name>A0ABP5F5I6_9MICO</name>
<proteinExistence type="predicted"/>
<comment type="caution">
    <text evidence="1">The sequence shown here is derived from an EMBL/GenBank/DDBJ whole genome shotgun (WGS) entry which is preliminary data.</text>
</comment>
<organism evidence="1 2">
    <name type="scientific">Brevibacterium samyangense</name>
    <dbReference type="NCBI Taxonomy" id="366888"/>
    <lineage>
        <taxon>Bacteria</taxon>
        <taxon>Bacillati</taxon>
        <taxon>Actinomycetota</taxon>
        <taxon>Actinomycetes</taxon>
        <taxon>Micrococcales</taxon>
        <taxon>Brevibacteriaceae</taxon>
        <taxon>Brevibacterium</taxon>
    </lineage>
</organism>
<dbReference type="RefSeq" id="WP_344310450.1">
    <property type="nucleotide sequence ID" value="NZ_BAAANO010000031.1"/>
</dbReference>
<reference evidence="2" key="1">
    <citation type="journal article" date="2019" name="Int. J. Syst. Evol. Microbiol.">
        <title>The Global Catalogue of Microorganisms (GCM) 10K type strain sequencing project: providing services to taxonomists for standard genome sequencing and annotation.</title>
        <authorList>
            <consortium name="The Broad Institute Genomics Platform"/>
            <consortium name="The Broad Institute Genome Sequencing Center for Infectious Disease"/>
            <person name="Wu L."/>
            <person name="Ma J."/>
        </authorList>
    </citation>
    <scope>NUCLEOTIDE SEQUENCE [LARGE SCALE GENOMIC DNA]</scope>
    <source>
        <strain evidence="2">JCM 14546</strain>
    </source>
</reference>
<protein>
    <recommendedName>
        <fullName evidence="3">Transcriptional regulator, AbiEi antitoxin, Type IV TA system</fullName>
    </recommendedName>
</protein>
<keyword evidence="2" id="KW-1185">Reference proteome</keyword>
<dbReference type="EMBL" id="BAAANO010000031">
    <property type="protein sequence ID" value="GAA2013564.1"/>
    <property type="molecule type" value="Genomic_DNA"/>
</dbReference>
<evidence type="ECO:0000313" key="2">
    <source>
        <dbReference type="Proteomes" id="UP001500755"/>
    </source>
</evidence>
<accession>A0ABP5F5I6</accession>